<keyword evidence="5" id="KW-1185">Reference proteome</keyword>
<dbReference type="InterPro" id="IPR048650">
    <property type="entry name" value="ISOA1-3-like_C"/>
</dbReference>
<evidence type="ECO:0000259" key="3">
    <source>
        <dbReference type="SMART" id="SM00642"/>
    </source>
</evidence>
<gene>
    <name evidence="4" type="primary">glgX_2</name>
    <name evidence="4" type="ORF">K239x_46880</name>
</gene>
<dbReference type="Gene3D" id="2.60.40.1180">
    <property type="entry name" value="Golgi alpha-mannosidase II"/>
    <property type="match status" value="1"/>
</dbReference>
<reference evidence="4 5" key="1">
    <citation type="submission" date="2019-02" db="EMBL/GenBank/DDBJ databases">
        <title>Deep-cultivation of Planctomycetes and their phenomic and genomic characterization uncovers novel biology.</title>
        <authorList>
            <person name="Wiegand S."/>
            <person name="Jogler M."/>
            <person name="Boedeker C."/>
            <person name="Pinto D."/>
            <person name="Vollmers J."/>
            <person name="Rivas-Marin E."/>
            <person name="Kohn T."/>
            <person name="Peeters S.H."/>
            <person name="Heuer A."/>
            <person name="Rast P."/>
            <person name="Oberbeckmann S."/>
            <person name="Bunk B."/>
            <person name="Jeske O."/>
            <person name="Meyerdierks A."/>
            <person name="Storesund J.E."/>
            <person name="Kallscheuer N."/>
            <person name="Luecker S."/>
            <person name="Lage O.M."/>
            <person name="Pohl T."/>
            <person name="Merkel B.J."/>
            <person name="Hornburger P."/>
            <person name="Mueller R.-W."/>
            <person name="Bruemmer F."/>
            <person name="Labrenz M."/>
            <person name="Spormann A.M."/>
            <person name="Op den Camp H."/>
            <person name="Overmann J."/>
            <person name="Amann R."/>
            <person name="Jetten M.S.M."/>
            <person name="Mascher T."/>
            <person name="Medema M.H."/>
            <person name="Devos D.P."/>
            <person name="Kaster A.-K."/>
            <person name="Ovreas L."/>
            <person name="Rohde M."/>
            <person name="Galperin M.Y."/>
            <person name="Jogler C."/>
        </authorList>
    </citation>
    <scope>NUCLEOTIDE SEQUENCE [LARGE SCALE GENOMIC DNA]</scope>
    <source>
        <strain evidence="4 5">K23_9</strain>
    </source>
</reference>
<accession>A0A517NZX5</accession>
<dbReference type="GO" id="GO:0005975">
    <property type="term" value="P:carbohydrate metabolic process"/>
    <property type="evidence" value="ECO:0007669"/>
    <property type="project" value="InterPro"/>
</dbReference>
<dbReference type="PANTHER" id="PTHR43002">
    <property type="entry name" value="GLYCOGEN DEBRANCHING ENZYME"/>
    <property type="match status" value="1"/>
</dbReference>
<protein>
    <submittedName>
        <fullName evidence="4">Glycogen debranching enzyme</fullName>
        <ecNumber evidence="4">3.2.1.-</ecNumber>
    </submittedName>
</protein>
<dbReference type="CDD" id="cd02856">
    <property type="entry name" value="E_set_GDE_Isoamylase_N"/>
    <property type="match status" value="1"/>
</dbReference>
<dbReference type="InterPro" id="IPR006047">
    <property type="entry name" value="GH13_cat_dom"/>
</dbReference>
<organism evidence="4 5">
    <name type="scientific">Stieleria marina</name>
    <dbReference type="NCBI Taxonomy" id="1930275"/>
    <lineage>
        <taxon>Bacteria</taxon>
        <taxon>Pseudomonadati</taxon>
        <taxon>Planctomycetota</taxon>
        <taxon>Planctomycetia</taxon>
        <taxon>Pirellulales</taxon>
        <taxon>Pirellulaceae</taxon>
        <taxon>Stieleria</taxon>
    </lineage>
</organism>
<dbReference type="SUPFAM" id="SSF51445">
    <property type="entry name" value="(Trans)glycosidases"/>
    <property type="match status" value="1"/>
</dbReference>
<dbReference type="InterPro" id="IPR044505">
    <property type="entry name" value="GlgX_Isoamylase_N_E_set"/>
</dbReference>
<evidence type="ECO:0000256" key="1">
    <source>
        <dbReference type="ARBA" id="ARBA00008061"/>
    </source>
</evidence>
<dbReference type="InterPro" id="IPR004193">
    <property type="entry name" value="Glyco_hydro_13_N"/>
</dbReference>
<dbReference type="InterPro" id="IPR014756">
    <property type="entry name" value="Ig_E-set"/>
</dbReference>
<dbReference type="InterPro" id="IPR013780">
    <property type="entry name" value="Glyco_hydro_b"/>
</dbReference>
<evidence type="ECO:0000256" key="2">
    <source>
        <dbReference type="ARBA" id="ARBA00022946"/>
    </source>
</evidence>
<dbReference type="SUPFAM" id="SSF81296">
    <property type="entry name" value="E set domains"/>
    <property type="match status" value="1"/>
</dbReference>
<proteinExistence type="inferred from homology"/>
<feature type="domain" description="Glycosyl hydrolase family 13 catalytic" evidence="3">
    <location>
        <begin position="165"/>
        <end position="573"/>
    </location>
</feature>
<keyword evidence="4" id="KW-0326">Glycosidase</keyword>
<name>A0A517NZX5_9BACT</name>
<keyword evidence="2" id="KW-0809">Transit peptide</keyword>
<dbReference type="OrthoDB" id="226102at2"/>
<dbReference type="GO" id="GO:0019156">
    <property type="term" value="F:isoamylase activity"/>
    <property type="evidence" value="ECO:0007669"/>
    <property type="project" value="UniProtKB-ARBA"/>
</dbReference>
<dbReference type="AlphaFoldDB" id="A0A517NZX5"/>
<evidence type="ECO:0000313" key="4">
    <source>
        <dbReference type="EMBL" id="QDT12676.1"/>
    </source>
</evidence>
<sequence>MNRWERIEGTPFPFGATWLATEQAFNFSIYSKHGESIRLLLYSQSDLVHPCFEYEFDYLKNKSGPTWHCRVPISQAPDAYYYAYHVDGPAPEPGFNWHNFDAAKILLDPYAKNVFFPEDFSHDAACQPGSNAGKAPLGVLPSKLHFSGKPHDKPLRHGSDLVIYEMHVRGFTRHPSSAIAEAKHGTFLGIVEKIPYLVDLGVTAVELMPVFQFDPQDDNYWGYMPLNFFAPHHGYSTDPNASHQQDEFRKMVKALHQAGIEIILDVVFNHTCEGDHHGPTYSFKGIDSSTFYMTSGNPDAPFANYSGTGNTLHTANRAVRRSIIDSLRYWDTEMCVDGFRFDLASIFTRSTDGSIDLDDPPVISQIGTDVELTDCRLIAEPWDAGGAFQLGQKFPGQRWMQWNARYRDTLQQFVRGDRGLIGDLMQRLYGSDDLFPDDRMHAYQPPLSVNYVTSHDGWTLYDLVSYTEKRNWANGHDNQDGADEYSSNCGWEGDEGAPETVVQLRKQQVKNFACLLMLSNGTPMFRMGDEFMQTQQGNNNPYNQDNETSWLDWDLLHTNADVFRFFQRMIAFRKQHPSISRSRFWRDDVKWYGAEHAVDLSAPSQQLAFCLHGGSQNDDDIYVIINAADTPVEFGIHEGQAGDWTRVVDTGRQSPDDFWDASDDRVNIVTYPASARSVVVLLRSGLLRSGKHTNEIANDSD</sequence>
<dbReference type="SMART" id="SM00642">
    <property type="entry name" value="Aamy"/>
    <property type="match status" value="1"/>
</dbReference>
<dbReference type="EC" id="3.2.1.-" evidence="4"/>
<dbReference type="Gene3D" id="3.20.20.80">
    <property type="entry name" value="Glycosidases"/>
    <property type="match status" value="1"/>
</dbReference>
<dbReference type="RefSeq" id="WP_145420538.1">
    <property type="nucleotide sequence ID" value="NZ_CP036526.1"/>
</dbReference>
<dbReference type="InterPro" id="IPR013783">
    <property type="entry name" value="Ig-like_fold"/>
</dbReference>
<dbReference type="InterPro" id="IPR017853">
    <property type="entry name" value="GH"/>
</dbReference>
<evidence type="ECO:0000313" key="5">
    <source>
        <dbReference type="Proteomes" id="UP000319817"/>
    </source>
</evidence>
<dbReference type="Gene3D" id="2.60.40.10">
    <property type="entry name" value="Immunoglobulins"/>
    <property type="match status" value="1"/>
</dbReference>
<comment type="similarity">
    <text evidence="1">Belongs to the glycosyl hydrolase 13 family.</text>
</comment>
<keyword evidence="4" id="KW-0378">Hydrolase</keyword>
<dbReference type="Pfam" id="PF21156">
    <property type="entry name" value="ISOA1-3_C"/>
    <property type="match status" value="1"/>
</dbReference>
<dbReference type="SUPFAM" id="SSF51011">
    <property type="entry name" value="Glycosyl hydrolase domain"/>
    <property type="match status" value="1"/>
</dbReference>
<dbReference type="CDD" id="cd11326">
    <property type="entry name" value="AmyAc_Glg_debranch"/>
    <property type="match status" value="1"/>
</dbReference>
<dbReference type="EMBL" id="CP036526">
    <property type="protein sequence ID" value="QDT12676.1"/>
    <property type="molecule type" value="Genomic_DNA"/>
</dbReference>
<dbReference type="Pfam" id="PF02922">
    <property type="entry name" value="CBM_48"/>
    <property type="match status" value="1"/>
</dbReference>
<dbReference type="Proteomes" id="UP000319817">
    <property type="component" value="Chromosome"/>
</dbReference>
<dbReference type="Pfam" id="PF00128">
    <property type="entry name" value="Alpha-amylase"/>
    <property type="match status" value="1"/>
</dbReference>